<dbReference type="InterPro" id="IPR000352">
    <property type="entry name" value="Pep_chain_release_fac_I"/>
</dbReference>
<protein>
    <recommendedName>
        <fullName evidence="5 6">Peptide chain release factor 1</fullName>
        <shortName evidence="6">RF-1</shortName>
    </recommendedName>
</protein>
<proteinExistence type="inferred from homology"/>
<evidence type="ECO:0000256" key="2">
    <source>
        <dbReference type="ARBA" id="ARBA00010835"/>
    </source>
</evidence>
<feature type="modified residue" description="N5-methylglutamine" evidence="6">
    <location>
        <position position="232"/>
    </location>
</feature>
<dbReference type="Gene3D" id="3.30.160.20">
    <property type="match status" value="1"/>
</dbReference>
<evidence type="ECO:0000256" key="4">
    <source>
        <dbReference type="ARBA" id="ARBA00022917"/>
    </source>
</evidence>
<dbReference type="InterPro" id="IPR005139">
    <property type="entry name" value="PCRF"/>
</dbReference>
<reference evidence="8 9" key="1">
    <citation type="submission" date="2018-08" db="EMBL/GenBank/DDBJ databases">
        <title>Genomic Encyclopedia of Archaeal and Bacterial Type Strains, Phase II (KMG-II): from individual species to whole genera.</title>
        <authorList>
            <person name="Goeker M."/>
        </authorList>
    </citation>
    <scope>NUCLEOTIDE SEQUENCE [LARGE SCALE GENOMIC DNA]</scope>
    <source>
        <strain evidence="8 9">ATCC 27112</strain>
    </source>
</reference>
<sequence>MLDRLKMMEARYNEINDLLMQPETAADVKKLTALSKEQKSLEKVVTLFHEQQKLEASIPDLKEMKKEADPEIVEMATMELEEAQKRLVEIEDEIKVLLLPKDPNDEKDVVVEIRGAVGGDEANIFAGDLFRMYTKYAESKGWKITVFDAMESDQGGYSNIQFKVSGESVYSFLKYESGGHRVQRIPVTEANGRIQTSIATVLVMPEAEEIDFQLEEKDLRIDTFCSSGPGGQGVNTTYSAVRVTYIPTGDFVACQIYRSQHENKATAMEILRTRIYERMLEEEAEKTGATRQSLIGHGERSEKIRTYNYPQNRVTDHRIGFTINRLDAIIDGKLDLVISELINEDQKRKLSSEEEIKL</sequence>
<dbReference type="FunFam" id="3.30.160.20:FF:000004">
    <property type="entry name" value="Peptide chain release factor 1"/>
    <property type="match status" value="1"/>
</dbReference>
<dbReference type="NCBIfam" id="TIGR00019">
    <property type="entry name" value="prfA"/>
    <property type="match status" value="1"/>
</dbReference>
<evidence type="ECO:0000259" key="7">
    <source>
        <dbReference type="SMART" id="SM00937"/>
    </source>
</evidence>
<dbReference type="AlphaFoldDB" id="A0A397QW66"/>
<dbReference type="SUPFAM" id="SSF75620">
    <property type="entry name" value="Release factor"/>
    <property type="match status" value="1"/>
</dbReference>
<comment type="similarity">
    <text evidence="2 6">Belongs to the prokaryotic/mitochondrial release factor family.</text>
</comment>
<name>A0A397QW66_9MOLU</name>
<evidence type="ECO:0000313" key="9">
    <source>
        <dbReference type="Proteomes" id="UP000266506"/>
    </source>
</evidence>
<dbReference type="GO" id="GO:0005737">
    <property type="term" value="C:cytoplasm"/>
    <property type="evidence" value="ECO:0007669"/>
    <property type="project" value="UniProtKB-SubCell"/>
</dbReference>
<comment type="caution">
    <text evidence="8">The sequence shown here is derived from an EMBL/GenBank/DDBJ whole genome shotgun (WGS) entry which is preliminary data.</text>
</comment>
<dbReference type="Gene3D" id="3.30.70.1660">
    <property type="match status" value="2"/>
</dbReference>
<comment type="function">
    <text evidence="1 6">Peptide chain release factor 1 directs the termination of translation in response to the peptide chain termination codons UAG and UAA.</text>
</comment>
<dbReference type="Gene3D" id="6.10.140.1950">
    <property type="match status" value="1"/>
</dbReference>
<dbReference type="SMART" id="SM00937">
    <property type="entry name" value="PCRF"/>
    <property type="match status" value="1"/>
</dbReference>
<dbReference type="FunFam" id="3.30.70.1660:FF:000002">
    <property type="entry name" value="Peptide chain release factor 1"/>
    <property type="match status" value="1"/>
</dbReference>
<dbReference type="Pfam" id="PF00472">
    <property type="entry name" value="RF-1"/>
    <property type="match status" value="1"/>
</dbReference>
<organism evidence="8 9">
    <name type="scientific">Anaeroplasma bactoclasticum</name>
    <dbReference type="NCBI Taxonomy" id="2088"/>
    <lineage>
        <taxon>Bacteria</taxon>
        <taxon>Bacillati</taxon>
        <taxon>Mycoplasmatota</taxon>
        <taxon>Mollicutes</taxon>
        <taxon>Anaeroplasmatales</taxon>
        <taxon>Anaeroplasmataceae</taxon>
        <taxon>Anaeroplasma</taxon>
    </lineage>
</organism>
<keyword evidence="4 6" id="KW-0648">Protein biosynthesis</keyword>
<comment type="subcellular location">
    <subcellularLocation>
        <location evidence="6">Cytoplasm</location>
    </subcellularLocation>
</comment>
<evidence type="ECO:0000313" key="8">
    <source>
        <dbReference type="EMBL" id="RIA65019.1"/>
    </source>
</evidence>
<gene>
    <name evidence="6" type="primary">prfA</name>
    <name evidence="8" type="ORF">EI71_01662</name>
</gene>
<evidence type="ECO:0000256" key="1">
    <source>
        <dbReference type="ARBA" id="ARBA00002986"/>
    </source>
</evidence>
<keyword evidence="6" id="KW-0963">Cytoplasm</keyword>
<dbReference type="InterPro" id="IPR045853">
    <property type="entry name" value="Pep_chain_release_fac_I_sf"/>
</dbReference>
<dbReference type="OrthoDB" id="9806673at2"/>
<evidence type="ECO:0000256" key="3">
    <source>
        <dbReference type="ARBA" id="ARBA00022481"/>
    </source>
</evidence>
<dbReference type="InParanoid" id="A0A397QW66"/>
<dbReference type="PANTHER" id="PTHR43804:SF7">
    <property type="entry name" value="LD18447P"/>
    <property type="match status" value="1"/>
</dbReference>
<dbReference type="FunCoup" id="A0A397QW66">
    <property type="interactions" value="332"/>
</dbReference>
<evidence type="ECO:0000256" key="5">
    <source>
        <dbReference type="ARBA" id="ARBA00050039"/>
    </source>
</evidence>
<feature type="domain" description="Peptide chain release factor" evidence="7">
    <location>
        <begin position="63"/>
        <end position="176"/>
    </location>
</feature>
<dbReference type="PANTHER" id="PTHR43804">
    <property type="entry name" value="LD18447P"/>
    <property type="match status" value="1"/>
</dbReference>
<dbReference type="RefSeq" id="WP_119016759.1">
    <property type="nucleotide sequence ID" value="NZ_QXEV01000025.1"/>
</dbReference>
<dbReference type="GO" id="GO:0016149">
    <property type="term" value="F:translation release factor activity, codon specific"/>
    <property type="evidence" value="ECO:0007669"/>
    <property type="project" value="UniProtKB-UniRule"/>
</dbReference>
<dbReference type="InterPro" id="IPR050057">
    <property type="entry name" value="Prokaryotic/Mito_RF"/>
</dbReference>
<dbReference type="EMBL" id="QXEV01000025">
    <property type="protein sequence ID" value="RIA65019.1"/>
    <property type="molecule type" value="Genomic_DNA"/>
</dbReference>
<dbReference type="NCBIfam" id="NF001859">
    <property type="entry name" value="PRK00591.1"/>
    <property type="match status" value="1"/>
</dbReference>
<dbReference type="Pfam" id="PF03462">
    <property type="entry name" value="PCRF"/>
    <property type="match status" value="1"/>
</dbReference>
<dbReference type="InterPro" id="IPR004373">
    <property type="entry name" value="RF-1"/>
</dbReference>
<keyword evidence="3 6" id="KW-0488">Methylation</keyword>
<dbReference type="HAMAP" id="MF_00093">
    <property type="entry name" value="Rel_fac_1"/>
    <property type="match status" value="1"/>
</dbReference>
<accession>A0A397QW66</accession>
<comment type="PTM">
    <text evidence="6">Methylated by PrmC. Methylation increases the termination efficiency of RF1.</text>
</comment>
<evidence type="ECO:0000256" key="6">
    <source>
        <dbReference type="HAMAP-Rule" id="MF_00093"/>
    </source>
</evidence>
<dbReference type="Proteomes" id="UP000266506">
    <property type="component" value="Unassembled WGS sequence"/>
</dbReference>
<keyword evidence="9" id="KW-1185">Reference proteome</keyword>